<reference evidence="6 7" key="1">
    <citation type="submission" date="2019-03" db="EMBL/GenBank/DDBJ databases">
        <title>Genomic Encyclopedia of Type Strains, Phase IV (KMG-IV): sequencing the most valuable type-strain genomes for metagenomic binning, comparative biology and taxonomic classification.</title>
        <authorList>
            <person name="Goeker M."/>
        </authorList>
    </citation>
    <scope>NUCLEOTIDE SEQUENCE [LARGE SCALE GENOMIC DNA]</scope>
    <source>
        <strain evidence="6 7">DSM 103428</strain>
    </source>
</reference>
<dbReference type="AlphaFoldDB" id="A0A4R1L7G0"/>
<dbReference type="PROSITE" id="PS50093">
    <property type="entry name" value="PKD"/>
    <property type="match status" value="1"/>
</dbReference>
<evidence type="ECO:0000313" key="7">
    <source>
        <dbReference type="Proteomes" id="UP000295210"/>
    </source>
</evidence>
<dbReference type="CDD" id="cd00146">
    <property type="entry name" value="PKD"/>
    <property type="match status" value="1"/>
</dbReference>
<feature type="signal peptide" evidence="4">
    <location>
        <begin position="1"/>
        <end position="23"/>
    </location>
</feature>
<proteinExistence type="predicted"/>
<dbReference type="Gene3D" id="2.160.20.10">
    <property type="entry name" value="Single-stranded right-handed beta-helix, Pectin lyase-like"/>
    <property type="match status" value="1"/>
</dbReference>
<organism evidence="6 7">
    <name type="scientific">Acidipila rosea</name>
    <dbReference type="NCBI Taxonomy" id="768535"/>
    <lineage>
        <taxon>Bacteria</taxon>
        <taxon>Pseudomonadati</taxon>
        <taxon>Acidobacteriota</taxon>
        <taxon>Terriglobia</taxon>
        <taxon>Terriglobales</taxon>
        <taxon>Acidobacteriaceae</taxon>
        <taxon>Acidipila</taxon>
    </lineage>
</organism>
<dbReference type="InterPro" id="IPR012334">
    <property type="entry name" value="Pectin_lyas_fold"/>
</dbReference>
<dbReference type="SUPFAM" id="SSF49299">
    <property type="entry name" value="PKD domain"/>
    <property type="match status" value="1"/>
</dbReference>
<dbReference type="InterPro" id="IPR022409">
    <property type="entry name" value="PKD/Chitinase_dom"/>
</dbReference>
<dbReference type="PANTHER" id="PTHR31736:SF12">
    <property type="entry name" value="EXO-POLYGALACTURONASE, PUTATIVE-RELATED"/>
    <property type="match status" value="1"/>
</dbReference>
<evidence type="ECO:0000256" key="2">
    <source>
        <dbReference type="ARBA" id="ARBA00023277"/>
    </source>
</evidence>
<accession>A0A4R1L7G0</accession>
<dbReference type="InterPro" id="IPR035986">
    <property type="entry name" value="PKD_dom_sf"/>
</dbReference>
<evidence type="ECO:0000259" key="5">
    <source>
        <dbReference type="PROSITE" id="PS50093"/>
    </source>
</evidence>
<evidence type="ECO:0000256" key="4">
    <source>
        <dbReference type="SAM" id="SignalP"/>
    </source>
</evidence>
<dbReference type="PANTHER" id="PTHR31736">
    <property type="match status" value="1"/>
</dbReference>
<protein>
    <recommendedName>
        <fullName evidence="5">PKD domain-containing protein</fullName>
    </recommendedName>
</protein>
<dbReference type="Proteomes" id="UP000295210">
    <property type="component" value="Unassembled WGS sequence"/>
</dbReference>
<dbReference type="RefSeq" id="WP_131994789.1">
    <property type="nucleotide sequence ID" value="NZ_SMGK01000002.1"/>
</dbReference>
<evidence type="ECO:0000256" key="3">
    <source>
        <dbReference type="ARBA" id="ARBA00023326"/>
    </source>
</evidence>
<keyword evidence="3" id="KW-0624">Polysaccharide degradation</keyword>
<keyword evidence="1" id="KW-1015">Disulfide bond</keyword>
<keyword evidence="2" id="KW-0119">Carbohydrate metabolism</keyword>
<comment type="caution">
    <text evidence="6">The sequence shown here is derived from an EMBL/GenBank/DDBJ whole genome shotgun (WGS) entry which is preliminary data.</text>
</comment>
<keyword evidence="7" id="KW-1185">Reference proteome</keyword>
<dbReference type="EMBL" id="SMGK01000002">
    <property type="protein sequence ID" value="TCK74156.1"/>
    <property type="molecule type" value="Genomic_DNA"/>
</dbReference>
<evidence type="ECO:0000256" key="1">
    <source>
        <dbReference type="ARBA" id="ARBA00023157"/>
    </source>
</evidence>
<keyword evidence="4" id="KW-0732">Signal</keyword>
<dbReference type="SUPFAM" id="SSF51126">
    <property type="entry name" value="Pectin lyase-like"/>
    <property type="match status" value="1"/>
</dbReference>
<dbReference type="InterPro" id="IPR011050">
    <property type="entry name" value="Pectin_lyase_fold/virulence"/>
</dbReference>
<dbReference type="Pfam" id="PF18911">
    <property type="entry name" value="PKD_4"/>
    <property type="match status" value="1"/>
</dbReference>
<feature type="domain" description="PKD" evidence="5">
    <location>
        <begin position="491"/>
        <end position="528"/>
    </location>
</feature>
<dbReference type="InterPro" id="IPR013783">
    <property type="entry name" value="Ig-like_fold"/>
</dbReference>
<dbReference type="Gene3D" id="2.60.40.10">
    <property type="entry name" value="Immunoglobulins"/>
    <property type="match status" value="1"/>
</dbReference>
<evidence type="ECO:0000313" key="6">
    <source>
        <dbReference type="EMBL" id="TCK74156.1"/>
    </source>
</evidence>
<name>A0A4R1L7G0_9BACT</name>
<sequence length="663" mass="72174">MRKLNACLLFFLALFAAAAPAQTAIYPTPPAVRSSRFRVTVNGHRTWFIHAAANYYFLNFAAADSTKIVITAPDANYWQRGVEIAPWSLGLRAQRRGRTISFTLHGPAKLSISRPGDHFAGAEMLFLFANPPEAKPPLATDPDTLFFKPGTYRQSITPHSGQNVYLAPGAVIYGALNLWQVENVHVYGRGVLIYDGPQNPLDDQGWMHKPDWHGILLDHARNVEIDGITVVVRSRTWMIQMWNSHHVGFNNVKVIGGSTSDANQDGMDWRGGGDTSVRNSFIRAADDVFAIEGDNDFYSGVTHTTPGDDVNNITIENDVVSTSVSNIVRVSWPLQHFNSHNFLMRNVDVLHMGYGSCKVPFALFELWSDQGGWGSHSNYRLQNIRLEDWYSLLQIDQKWPAVRDIKLEDIWALGSPSMAPSTLSGDVQDVTLSNVEIAGQPITSRAALPLRIEAGAQPPAYSMSANDAAMADPPDSSPQFTYTPGLLRPHQAVTFRAAPHGDGTIYHWLFGDGSQATGPVVQHRFPDARGTLLDNSGSFRVLLHVIDAKGRESWAAHPVIVGGTALPALDAGNLEVPADGGYTFTLMTAGQAELKVDGRTITHSPAPKPLVCGTPGYAVQPASGSLQLRRGLHRIEISGASGSALYWEGPALPMQKVAAAALP</sequence>
<feature type="chain" id="PRO_5020886353" description="PKD domain-containing protein" evidence="4">
    <location>
        <begin position="24"/>
        <end position="663"/>
    </location>
</feature>
<dbReference type="OrthoDB" id="101182at2"/>
<dbReference type="InterPro" id="IPR000601">
    <property type="entry name" value="PKD_dom"/>
</dbReference>
<dbReference type="SMART" id="SM00089">
    <property type="entry name" value="PKD"/>
    <property type="match status" value="1"/>
</dbReference>
<dbReference type="GO" id="GO:0000272">
    <property type="term" value="P:polysaccharide catabolic process"/>
    <property type="evidence" value="ECO:0007669"/>
    <property type="project" value="UniProtKB-KW"/>
</dbReference>
<gene>
    <name evidence="6" type="ORF">C7378_1778</name>
</gene>